<keyword evidence="3" id="KW-1185">Reference proteome</keyword>
<dbReference type="GO" id="GO:0055085">
    <property type="term" value="P:transmembrane transport"/>
    <property type="evidence" value="ECO:0007669"/>
    <property type="project" value="InterPro"/>
</dbReference>
<name>A0A2T7PKE6_POMCA</name>
<sequence length="186" mass="20562">MSLDAKESHEVISEGQHTSISIIANSVLEDVGDRNWSPKKDCFQNDMKHAQFDSADSGISSKDEADELDEYGEVKVSEEKLTMMRTIHHVIIDCTPVNYIDSSGCSVLSQIVTEYSHVGIKVFLAGCPAGMLRTLKITGVLDKVPREHVFIDLEDAITVAKNHKVAALSAENLNDFPDDDSYMTKM</sequence>
<dbReference type="EMBL" id="PZQS01000003">
    <property type="protein sequence ID" value="PVD33880.1"/>
    <property type="molecule type" value="Genomic_DNA"/>
</dbReference>
<accession>A0A2T7PKE6</accession>
<protein>
    <recommendedName>
        <fullName evidence="1">STAS domain-containing protein</fullName>
    </recommendedName>
</protein>
<dbReference type="PROSITE" id="PS50801">
    <property type="entry name" value="STAS"/>
    <property type="match status" value="1"/>
</dbReference>
<dbReference type="InterPro" id="IPR002645">
    <property type="entry name" value="STAS_dom"/>
</dbReference>
<dbReference type="Pfam" id="PF01740">
    <property type="entry name" value="STAS"/>
    <property type="match status" value="1"/>
</dbReference>
<dbReference type="GO" id="GO:0016020">
    <property type="term" value="C:membrane"/>
    <property type="evidence" value="ECO:0007669"/>
    <property type="project" value="InterPro"/>
</dbReference>
<gene>
    <name evidence="2" type="ORF">C0Q70_05142</name>
</gene>
<dbReference type="InterPro" id="IPR001902">
    <property type="entry name" value="SLC26A/SulP_fam"/>
</dbReference>
<reference evidence="2 3" key="1">
    <citation type="submission" date="2018-04" db="EMBL/GenBank/DDBJ databases">
        <title>The genome of golden apple snail Pomacea canaliculata provides insight into stress tolerance and invasive adaptation.</title>
        <authorList>
            <person name="Liu C."/>
            <person name="Liu B."/>
            <person name="Ren Y."/>
            <person name="Zhang Y."/>
            <person name="Wang H."/>
            <person name="Li S."/>
            <person name="Jiang F."/>
            <person name="Yin L."/>
            <person name="Zhang G."/>
            <person name="Qian W."/>
            <person name="Fan W."/>
        </authorList>
    </citation>
    <scope>NUCLEOTIDE SEQUENCE [LARGE SCALE GENOMIC DNA]</scope>
    <source>
        <strain evidence="2">SZHN2017</strain>
        <tissue evidence="2">Muscle</tissue>
    </source>
</reference>
<dbReference type="PANTHER" id="PTHR11814">
    <property type="entry name" value="SULFATE TRANSPORTER"/>
    <property type="match status" value="1"/>
</dbReference>
<evidence type="ECO:0000313" key="2">
    <source>
        <dbReference type="EMBL" id="PVD33880.1"/>
    </source>
</evidence>
<evidence type="ECO:0000259" key="1">
    <source>
        <dbReference type="PROSITE" id="PS50801"/>
    </source>
</evidence>
<dbReference type="CDD" id="cd07042">
    <property type="entry name" value="STAS_SulP_like_sulfate_transporter"/>
    <property type="match status" value="1"/>
</dbReference>
<dbReference type="AlphaFoldDB" id="A0A2T7PKE6"/>
<dbReference type="Proteomes" id="UP000245119">
    <property type="component" value="Linkage Group LG3"/>
</dbReference>
<dbReference type="OrthoDB" id="288203at2759"/>
<comment type="caution">
    <text evidence="2">The sequence shown here is derived from an EMBL/GenBank/DDBJ whole genome shotgun (WGS) entry which is preliminary data.</text>
</comment>
<organism evidence="2 3">
    <name type="scientific">Pomacea canaliculata</name>
    <name type="common">Golden apple snail</name>
    <dbReference type="NCBI Taxonomy" id="400727"/>
    <lineage>
        <taxon>Eukaryota</taxon>
        <taxon>Metazoa</taxon>
        <taxon>Spiralia</taxon>
        <taxon>Lophotrochozoa</taxon>
        <taxon>Mollusca</taxon>
        <taxon>Gastropoda</taxon>
        <taxon>Caenogastropoda</taxon>
        <taxon>Architaenioglossa</taxon>
        <taxon>Ampullarioidea</taxon>
        <taxon>Ampullariidae</taxon>
        <taxon>Pomacea</taxon>
    </lineage>
</organism>
<proteinExistence type="predicted"/>
<feature type="domain" description="STAS" evidence="1">
    <location>
        <begin position="76"/>
        <end position="160"/>
    </location>
</feature>
<dbReference type="SUPFAM" id="SSF52091">
    <property type="entry name" value="SpoIIaa-like"/>
    <property type="match status" value="1"/>
</dbReference>
<dbReference type="InterPro" id="IPR036513">
    <property type="entry name" value="STAS_dom_sf"/>
</dbReference>
<dbReference type="Gene3D" id="3.30.750.24">
    <property type="entry name" value="STAS domain"/>
    <property type="match status" value="1"/>
</dbReference>
<evidence type="ECO:0000313" key="3">
    <source>
        <dbReference type="Proteomes" id="UP000245119"/>
    </source>
</evidence>